<dbReference type="GO" id="GO:0004126">
    <property type="term" value="F:cytidine deaminase activity"/>
    <property type="evidence" value="ECO:0007669"/>
    <property type="project" value="UniProtKB-UniRule"/>
</dbReference>
<evidence type="ECO:0000256" key="5">
    <source>
        <dbReference type="ARBA" id="ARBA00018266"/>
    </source>
</evidence>
<comment type="function">
    <text evidence="2 15">This enzyme scavenges exogenous and endogenous cytidine and 2'-deoxycytidine for UMP synthesis.</text>
</comment>
<dbReference type="PROSITE" id="PS51747">
    <property type="entry name" value="CYT_DCMP_DEAMINASES_2"/>
    <property type="match status" value="1"/>
</dbReference>
<dbReference type="PANTHER" id="PTHR11644:SF2">
    <property type="entry name" value="CYTIDINE DEAMINASE"/>
    <property type="match status" value="1"/>
</dbReference>
<evidence type="ECO:0000313" key="17">
    <source>
        <dbReference type="EMBL" id="MBB6122644.1"/>
    </source>
</evidence>
<dbReference type="InterPro" id="IPR016192">
    <property type="entry name" value="APOBEC/CMP_deaminase_Zn-bd"/>
</dbReference>
<keyword evidence="7 15" id="KW-0378">Hydrolase</keyword>
<dbReference type="InterPro" id="IPR050202">
    <property type="entry name" value="Cyt/Deoxycyt_deaminase"/>
</dbReference>
<dbReference type="InterPro" id="IPR006262">
    <property type="entry name" value="Cyt_deam_tetra"/>
</dbReference>
<dbReference type="EMBL" id="JACIJP010000001">
    <property type="protein sequence ID" value="MBB6122644.1"/>
    <property type="molecule type" value="Genomic_DNA"/>
</dbReference>
<dbReference type="Proteomes" id="UP000552700">
    <property type="component" value="Unassembled WGS sequence"/>
</dbReference>
<dbReference type="AlphaFoldDB" id="A0A841IWB1"/>
<evidence type="ECO:0000256" key="9">
    <source>
        <dbReference type="ARBA" id="ARBA00032005"/>
    </source>
</evidence>
<dbReference type="PROSITE" id="PS00903">
    <property type="entry name" value="CYT_DCMP_DEAMINASES_1"/>
    <property type="match status" value="1"/>
</dbReference>
<evidence type="ECO:0000256" key="4">
    <source>
        <dbReference type="ARBA" id="ARBA00012783"/>
    </source>
</evidence>
<evidence type="ECO:0000256" key="12">
    <source>
        <dbReference type="PIRSR" id="PIRSR606262-1"/>
    </source>
</evidence>
<dbReference type="InterPro" id="IPR016193">
    <property type="entry name" value="Cytidine_deaminase-like"/>
</dbReference>
<dbReference type="RefSeq" id="WP_184076957.1">
    <property type="nucleotide sequence ID" value="NZ_JACIJP010000001.1"/>
</dbReference>
<evidence type="ECO:0000256" key="6">
    <source>
        <dbReference type="ARBA" id="ARBA00022723"/>
    </source>
</evidence>
<evidence type="ECO:0000256" key="2">
    <source>
        <dbReference type="ARBA" id="ARBA00003949"/>
    </source>
</evidence>
<dbReference type="EC" id="3.5.4.5" evidence="4 15"/>
<dbReference type="PANTHER" id="PTHR11644">
    <property type="entry name" value="CYTIDINE DEAMINASE"/>
    <property type="match status" value="1"/>
</dbReference>
<comment type="catalytic activity">
    <reaction evidence="10 15">
        <text>2'-deoxycytidine + H2O + H(+) = 2'-deoxyuridine + NH4(+)</text>
        <dbReference type="Rhea" id="RHEA:13433"/>
        <dbReference type="ChEBI" id="CHEBI:15377"/>
        <dbReference type="ChEBI" id="CHEBI:15378"/>
        <dbReference type="ChEBI" id="CHEBI:15698"/>
        <dbReference type="ChEBI" id="CHEBI:16450"/>
        <dbReference type="ChEBI" id="CHEBI:28938"/>
        <dbReference type="EC" id="3.5.4.5"/>
    </reaction>
</comment>
<dbReference type="CDD" id="cd01283">
    <property type="entry name" value="cytidine_deaminase"/>
    <property type="match status" value="1"/>
</dbReference>
<feature type="active site" description="Proton donor" evidence="12">
    <location>
        <position position="56"/>
    </location>
</feature>
<evidence type="ECO:0000256" key="14">
    <source>
        <dbReference type="PIRSR" id="PIRSR606262-3"/>
    </source>
</evidence>
<keyword evidence="18" id="KW-1185">Reference proteome</keyword>
<dbReference type="NCBIfam" id="NF004064">
    <property type="entry name" value="PRK05578.1"/>
    <property type="match status" value="1"/>
</dbReference>
<evidence type="ECO:0000256" key="1">
    <source>
        <dbReference type="ARBA" id="ARBA00001947"/>
    </source>
</evidence>
<accession>A0A841IWB1</accession>
<evidence type="ECO:0000256" key="13">
    <source>
        <dbReference type="PIRSR" id="PIRSR606262-2"/>
    </source>
</evidence>
<comment type="catalytic activity">
    <reaction evidence="11 15">
        <text>cytidine + H2O + H(+) = uridine + NH4(+)</text>
        <dbReference type="Rhea" id="RHEA:16069"/>
        <dbReference type="ChEBI" id="CHEBI:15377"/>
        <dbReference type="ChEBI" id="CHEBI:15378"/>
        <dbReference type="ChEBI" id="CHEBI:16704"/>
        <dbReference type="ChEBI" id="CHEBI:17562"/>
        <dbReference type="ChEBI" id="CHEBI:28938"/>
        <dbReference type="EC" id="3.5.4.5"/>
    </reaction>
</comment>
<feature type="binding site" evidence="14">
    <location>
        <position position="91"/>
    </location>
    <ligand>
        <name>Zn(2+)</name>
        <dbReference type="ChEBI" id="CHEBI:29105"/>
        <note>catalytic</note>
    </ligand>
</feature>
<evidence type="ECO:0000256" key="7">
    <source>
        <dbReference type="ARBA" id="ARBA00022801"/>
    </source>
</evidence>
<dbReference type="GO" id="GO:0055086">
    <property type="term" value="P:nucleobase-containing small molecule metabolic process"/>
    <property type="evidence" value="ECO:0007669"/>
    <property type="project" value="UniProtKB-ARBA"/>
</dbReference>
<gene>
    <name evidence="17" type="ORF">FHS92_000351</name>
</gene>
<evidence type="ECO:0000313" key="18">
    <source>
        <dbReference type="Proteomes" id="UP000552700"/>
    </source>
</evidence>
<evidence type="ECO:0000256" key="15">
    <source>
        <dbReference type="RuleBase" id="RU364006"/>
    </source>
</evidence>
<keyword evidence="8 14" id="KW-0862">Zinc</keyword>
<feature type="binding site" evidence="14">
    <location>
        <position position="88"/>
    </location>
    <ligand>
        <name>Zn(2+)</name>
        <dbReference type="ChEBI" id="CHEBI:29105"/>
        <note>catalytic</note>
    </ligand>
</feature>
<reference evidence="17 18" key="1">
    <citation type="submission" date="2020-08" db="EMBL/GenBank/DDBJ databases">
        <title>Genomic Encyclopedia of Type Strains, Phase IV (KMG-IV): sequencing the most valuable type-strain genomes for metagenomic binning, comparative biology and taxonomic classification.</title>
        <authorList>
            <person name="Goeker M."/>
        </authorList>
    </citation>
    <scope>NUCLEOTIDE SEQUENCE [LARGE SCALE GENOMIC DNA]</scope>
    <source>
        <strain evidence="17 18">DSM 102255</strain>
    </source>
</reference>
<evidence type="ECO:0000259" key="16">
    <source>
        <dbReference type="PROSITE" id="PS51747"/>
    </source>
</evidence>
<evidence type="ECO:0000256" key="10">
    <source>
        <dbReference type="ARBA" id="ARBA00049252"/>
    </source>
</evidence>
<dbReference type="GO" id="GO:0072527">
    <property type="term" value="P:pyrimidine-containing compound metabolic process"/>
    <property type="evidence" value="ECO:0007669"/>
    <property type="project" value="UniProtKB-ARBA"/>
</dbReference>
<comment type="similarity">
    <text evidence="3 15">Belongs to the cytidine and deoxycytidylate deaminase family.</text>
</comment>
<feature type="binding site" evidence="13">
    <location>
        <begin position="43"/>
        <end position="49"/>
    </location>
    <ligand>
        <name>substrate</name>
    </ligand>
</feature>
<dbReference type="NCBIfam" id="TIGR01354">
    <property type="entry name" value="cyt_deam_tetra"/>
    <property type="match status" value="1"/>
</dbReference>
<organism evidence="17 18">
    <name type="scientific">Sphingobium subterraneum</name>
    <dbReference type="NCBI Taxonomy" id="627688"/>
    <lineage>
        <taxon>Bacteria</taxon>
        <taxon>Pseudomonadati</taxon>
        <taxon>Pseudomonadota</taxon>
        <taxon>Alphaproteobacteria</taxon>
        <taxon>Sphingomonadales</taxon>
        <taxon>Sphingomonadaceae</taxon>
        <taxon>Sphingobium</taxon>
    </lineage>
</organism>
<comment type="caution">
    <text evidence="17">The sequence shown here is derived from an EMBL/GenBank/DDBJ whole genome shotgun (WGS) entry which is preliminary data.</text>
</comment>
<dbReference type="GO" id="GO:0042802">
    <property type="term" value="F:identical protein binding"/>
    <property type="evidence" value="ECO:0007669"/>
    <property type="project" value="UniProtKB-ARBA"/>
</dbReference>
<dbReference type="SUPFAM" id="SSF53927">
    <property type="entry name" value="Cytidine deaminase-like"/>
    <property type="match status" value="1"/>
</dbReference>
<feature type="binding site" evidence="14">
    <location>
        <position position="54"/>
    </location>
    <ligand>
        <name>Zn(2+)</name>
        <dbReference type="ChEBI" id="CHEBI:29105"/>
        <note>catalytic</note>
    </ligand>
</feature>
<dbReference type="InterPro" id="IPR002125">
    <property type="entry name" value="CMP_dCMP_dom"/>
</dbReference>
<dbReference type="Gene3D" id="3.40.140.10">
    <property type="entry name" value="Cytidine Deaminase, domain 2"/>
    <property type="match status" value="1"/>
</dbReference>
<keyword evidence="6 14" id="KW-0479">Metal-binding</keyword>
<dbReference type="GO" id="GO:0005829">
    <property type="term" value="C:cytosol"/>
    <property type="evidence" value="ECO:0007669"/>
    <property type="project" value="TreeGrafter"/>
</dbReference>
<dbReference type="Pfam" id="PF00383">
    <property type="entry name" value="dCMP_cyt_deam_1"/>
    <property type="match status" value="1"/>
</dbReference>
<comment type="cofactor">
    <cofactor evidence="1 14 15">
        <name>Zn(2+)</name>
        <dbReference type="ChEBI" id="CHEBI:29105"/>
    </cofactor>
</comment>
<proteinExistence type="inferred from homology"/>
<name>A0A841IWB1_9SPHN</name>
<feature type="domain" description="CMP/dCMP-type deaminase" evidence="16">
    <location>
        <begin position="2"/>
        <end position="134"/>
    </location>
</feature>
<protein>
    <recommendedName>
        <fullName evidence="5 15">Cytidine deaminase</fullName>
        <ecNumber evidence="4 15">3.5.4.5</ecNumber>
    </recommendedName>
    <alternativeName>
        <fullName evidence="9 15">Cytidine aminohydrolase</fullName>
    </alternativeName>
</protein>
<evidence type="ECO:0000256" key="3">
    <source>
        <dbReference type="ARBA" id="ARBA00006576"/>
    </source>
</evidence>
<evidence type="ECO:0000256" key="8">
    <source>
        <dbReference type="ARBA" id="ARBA00022833"/>
    </source>
</evidence>
<evidence type="ECO:0000256" key="11">
    <source>
        <dbReference type="ARBA" id="ARBA00049558"/>
    </source>
</evidence>
<sequence>MTGRNALIDAARGAMRHAYAPYSQFAVGAAVELIDGTVFLGSNMENASYGLSLCAEAVAIASASTAGKMADICTIAVVGGGGDPIVPCGRCRQLIAEVQAVAGRPVAVHCSASSGQDVRSFMLDALLPHAFGPAALAPAHEPRHTSDPSTGNL</sequence>
<dbReference type="GO" id="GO:0008270">
    <property type="term" value="F:zinc ion binding"/>
    <property type="evidence" value="ECO:0007669"/>
    <property type="project" value="UniProtKB-UniRule"/>
</dbReference>